<dbReference type="AlphaFoldDB" id="A0A8T1WG93"/>
<evidence type="ECO:0000313" key="1">
    <source>
        <dbReference type="EMBL" id="KAG7392847.1"/>
    </source>
</evidence>
<name>A0A8T1WG93_9STRA</name>
<dbReference type="PANTHER" id="PTHR33129">
    <property type="entry name" value="PROTEIN KINASE DOMAIN-CONTAINING PROTEIN-RELATED"/>
    <property type="match status" value="1"/>
</dbReference>
<dbReference type="PANTHER" id="PTHR33129:SF1">
    <property type="entry name" value="ATP-BINDING PROTEIN"/>
    <property type="match status" value="1"/>
</dbReference>
<dbReference type="Proteomes" id="UP000694044">
    <property type="component" value="Unassembled WGS sequence"/>
</dbReference>
<proteinExistence type="predicted"/>
<reference evidence="1" key="1">
    <citation type="submission" date="2021-02" db="EMBL/GenBank/DDBJ databases">
        <authorList>
            <person name="Palmer J.M."/>
        </authorList>
    </citation>
    <scope>NUCLEOTIDE SEQUENCE</scope>
    <source>
        <strain evidence="1">SCRP734</strain>
    </source>
</reference>
<keyword evidence="2" id="KW-1185">Reference proteome</keyword>
<accession>A0A8T1WG93</accession>
<organism evidence="1 2">
    <name type="scientific">Phytophthora pseudosyringae</name>
    <dbReference type="NCBI Taxonomy" id="221518"/>
    <lineage>
        <taxon>Eukaryota</taxon>
        <taxon>Sar</taxon>
        <taxon>Stramenopiles</taxon>
        <taxon>Oomycota</taxon>
        <taxon>Peronosporomycetes</taxon>
        <taxon>Peronosporales</taxon>
        <taxon>Peronosporaceae</taxon>
        <taxon>Phytophthora</taxon>
    </lineage>
</organism>
<sequence length="383" mass="41892">MGTSVDTVQQFVNAVATTELTPLSSEPETGRTYSYGGILPGSADPAVLELPQGVRWLGDTSLASTEAAPSRLYVRPAYQVLLLLAMAFLNHSEMPHHRIVITGSSGTGKTSFLNWVLRHLRRLETPPAIVLDIAGFFGCIASDGEVTAGTRGSSFRQELAARSTVYLRDAIWTDEGEFPSDPEIRARTIAMSPPTHMAATKDSSDTRRTLMLVMPLWTIAELETCRSACYSHSVSQETFLELYHLWGGAVRWTLGTPKPEAKHEFVRSFESLPFASVVQIIRDGGLVGGQETQQDVESEVDGDITVGSRIIHMHVDPDSTFQLREAAMCSALACSLLIGASSKQLQSAQNFVGGSDCLAEPRTMQIFYQQVQQELFDRAFSTL</sequence>
<protein>
    <recommendedName>
        <fullName evidence="3">Crinkler (CRN) family protein</fullName>
    </recommendedName>
</protein>
<evidence type="ECO:0008006" key="3">
    <source>
        <dbReference type="Google" id="ProtNLM"/>
    </source>
</evidence>
<dbReference type="InterPro" id="IPR052980">
    <property type="entry name" value="Crinkler_effector"/>
</dbReference>
<dbReference type="EMBL" id="JAGDFM010000008">
    <property type="protein sequence ID" value="KAG7392847.1"/>
    <property type="molecule type" value="Genomic_DNA"/>
</dbReference>
<dbReference type="OrthoDB" id="19861at2759"/>
<comment type="caution">
    <text evidence="1">The sequence shown here is derived from an EMBL/GenBank/DDBJ whole genome shotgun (WGS) entry which is preliminary data.</text>
</comment>
<gene>
    <name evidence="1" type="ORF">PHYPSEUDO_014334</name>
</gene>
<evidence type="ECO:0000313" key="2">
    <source>
        <dbReference type="Proteomes" id="UP000694044"/>
    </source>
</evidence>